<dbReference type="Pfam" id="PF01142">
    <property type="entry name" value="TruD"/>
    <property type="match status" value="2"/>
</dbReference>
<dbReference type="HAMAP" id="MF_01082">
    <property type="entry name" value="TruD"/>
    <property type="match status" value="1"/>
</dbReference>
<feature type="domain" description="TRUD" evidence="5">
    <location>
        <begin position="154"/>
        <end position="306"/>
    </location>
</feature>
<dbReference type="Gene3D" id="3.30.2340.10">
    <property type="entry name" value="TruD, insertion domain"/>
    <property type="match status" value="1"/>
</dbReference>
<sequence>MPDWPRALGEAPAPGSFRATPEAFVVIESFGFSPQGDGEHLWFWIEKRGVDTRRAVSLLSRIMGVSEAAIGYSGLKDRHAVTRQWLSAPLRETPDPGQLEALASEGVKVLEVHRHPRKLKRGSHRLNRFVLEIGFAESDREAVEARWQALVETGAPNYFGAQRFGHGGANLPRARALLARGWRKRDDRGGLLLSTARSYLFNRTLAARVAAGLWNVALPGEVLNLDGSGSLFLATAEDDAALAARLGAFDVHPTAPLWGRGRLGSEGEAAAFERAQVADEAILIEGLERAGVELARRALRVRLIEPGWTPIDGGARLDFSLVRGAYATAVLRELITAPML</sequence>
<reference evidence="6 7" key="1">
    <citation type="submission" date="2016-04" db="EMBL/GenBank/DDBJ databases">
        <title>Complete Genome Sequence of Halotalea alkalilenta IHB B 13600.</title>
        <authorList>
            <person name="Swarnkar M.K."/>
            <person name="Sharma A."/>
            <person name="Kaushal K."/>
            <person name="Soni R."/>
            <person name="Rana S."/>
            <person name="Singh A.K."/>
            <person name="Gulati A."/>
        </authorList>
    </citation>
    <scope>NUCLEOTIDE SEQUENCE [LARGE SCALE GENOMIC DNA]</scope>
    <source>
        <strain evidence="6 7">IHB B 13600</strain>
    </source>
</reference>
<dbReference type="InterPro" id="IPR020103">
    <property type="entry name" value="PsdUridine_synth_cat_dom_sf"/>
</dbReference>
<evidence type="ECO:0000256" key="1">
    <source>
        <dbReference type="ARBA" id="ARBA00007953"/>
    </source>
</evidence>
<dbReference type="EC" id="5.4.99.27" evidence="4"/>
<evidence type="ECO:0000313" key="7">
    <source>
        <dbReference type="Proteomes" id="UP000077875"/>
    </source>
</evidence>
<dbReference type="InterPro" id="IPR043165">
    <property type="entry name" value="TruD_insert_sf"/>
</dbReference>
<dbReference type="GO" id="GO:0160150">
    <property type="term" value="F:tRNA pseudouridine(13) synthase activity"/>
    <property type="evidence" value="ECO:0007669"/>
    <property type="project" value="UniProtKB-EC"/>
</dbReference>
<dbReference type="Gene3D" id="3.30.2350.20">
    <property type="entry name" value="TruD, catalytic domain"/>
    <property type="match status" value="1"/>
</dbReference>
<dbReference type="KEGG" id="haa:A5892_17010"/>
<dbReference type="STRING" id="376489.A5892_17010"/>
<comment type="function">
    <text evidence="4">Responsible for synthesis of pseudouridine from uracil-13 in transfer RNAs.</text>
</comment>
<evidence type="ECO:0000256" key="4">
    <source>
        <dbReference type="HAMAP-Rule" id="MF_01082"/>
    </source>
</evidence>
<proteinExistence type="inferred from homology"/>
<dbReference type="PROSITE" id="PS50984">
    <property type="entry name" value="TRUD"/>
    <property type="match status" value="1"/>
</dbReference>
<dbReference type="PANTHER" id="PTHR47811">
    <property type="entry name" value="TRNA PSEUDOURIDINE SYNTHASE D"/>
    <property type="match status" value="1"/>
</dbReference>
<comment type="catalytic activity">
    <reaction evidence="4">
        <text>uridine(13) in tRNA = pseudouridine(13) in tRNA</text>
        <dbReference type="Rhea" id="RHEA:42540"/>
        <dbReference type="Rhea" id="RHEA-COMP:10105"/>
        <dbReference type="Rhea" id="RHEA-COMP:10106"/>
        <dbReference type="ChEBI" id="CHEBI:65314"/>
        <dbReference type="ChEBI" id="CHEBI:65315"/>
        <dbReference type="EC" id="5.4.99.27"/>
    </reaction>
</comment>
<evidence type="ECO:0000256" key="3">
    <source>
        <dbReference type="ARBA" id="ARBA00023235"/>
    </source>
</evidence>
<dbReference type="InterPro" id="IPR042214">
    <property type="entry name" value="TruD_catalytic"/>
</dbReference>
<feature type="active site" description="Nucleophile" evidence="4">
    <location>
        <position position="77"/>
    </location>
</feature>
<comment type="similarity">
    <text evidence="1 4">Belongs to the pseudouridine synthase TruD family.</text>
</comment>
<dbReference type="EMBL" id="CP015243">
    <property type="protein sequence ID" value="ANF59736.1"/>
    <property type="molecule type" value="Genomic_DNA"/>
</dbReference>
<gene>
    <name evidence="4" type="primary">truD</name>
    <name evidence="6" type="ORF">A5892_17010</name>
</gene>
<dbReference type="InterPro" id="IPR020119">
    <property type="entry name" value="PsdUridine_synth_TruD_CS"/>
</dbReference>
<dbReference type="Proteomes" id="UP000077875">
    <property type="component" value="Chromosome"/>
</dbReference>
<name>A0A172YKN0_9GAMM</name>
<dbReference type="SUPFAM" id="SSF55120">
    <property type="entry name" value="Pseudouridine synthase"/>
    <property type="match status" value="1"/>
</dbReference>
<evidence type="ECO:0000256" key="2">
    <source>
        <dbReference type="ARBA" id="ARBA00022694"/>
    </source>
</evidence>
<protein>
    <recommendedName>
        <fullName evidence="4">tRNA pseudouridine synthase D</fullName>
        <ecNumber evidence="4">5.4.99.27</ecNumber>
    </recommendedName>
    <alternativeName>
        <fullName evidence="4">tRNA pseudouridine(13) synthase</fullName>
    </alternativeName>
    <alternativeName>
        <fullName evidence="4">tRNA pseudouridylate synthase D</fullName>
    </alternativeName>
    <alternativeName>
        <fullName evidence="4">tRNA-uridine isomerase D</fullName>
    </alternativeName>
</protein>
<accession>A0A172YKN0</accession>
<dbReference type="GO" id="GO:0031119">
    <property type="term" value="P:tRNA pseudouridine synthesis"/>
    <property type="evidence" value="ECO:0007669"/>
    <property type="project" value="UniProtKB-UniRule"/>
</dbReference>
<dbReference type="PANTHER" id="PTHR47811:SF1">
    <property type="entry name" value="TRNA PSEUDOURIDINE SYNTHASE D"/>
    <property type="match status" value="1"/>
</dbReference>
<keyword evidence="7" id="KW-1185">Reference proteome</keyword>
<dbReference type="GO" id="GO:0003723">
    <property type="term" value="F:RNA binding"/>
    <property type="evidence" value="ECO:0007669"/>
    <property type="project" value="InterPro"/>
</dbReference>
<evidence type="ECO:0000313" key="6">
    <source>
        <dbReference type="EMBL" id="ANF59736.1"/>
    </source>
</evidence>
<dbReference type="AlphaFoldDB" id="A0A172YKN0"/>
<dbReference type="InterPro" id="IPR011760">
    <property type="entry name" value="PsdUridine_synth_TruD_insert"/>
</dbReference>
<evidence type="ECO:0000259" key="5">
    <source>
        <dbReference type="PROSITE" id="PS50984"/>
    </source>
</evidence>
<keyword evidence="3 4" id="KW-0413">Isomerase</keyword>
<dbReference type="InterPro" id="IPR050170">
    <property type="entry name" value="TruD_pseudoU_synthase"/>
</dbReference>
<dbReference type="InterPro" id="IPR001656">
    <property type="entry name" value="PsdUridine_synth_TruD"/>
</dbReference>
<dbReference type="GO" id="GO:0005829">
    <property type="term" value="C:cytosol"/>
    <property type="evidence" value="ECO:0007669"/>
    <property type="project" value="TreeGrafter"/>
</dbReference>
<keyword evidence="2 4" id="KW-0819">tRNA processing</keyword>
<organism evidence="6 7">
    <name type="scientific">Halotalea alkalilenta</name>
    <dbReference type="NCBI Taxonomy" id="376489"/>
    <lineage>
        <taxon>Bacteria</taxon>
        <taxon>Pseudomonadati</taxon>
        <taxon>Pseudomonadota</taxon>
        <taxon>Gammaproteobacteria</taxon>
        <taxon>Oceanospirillales</taxon>
        <taxon>Halomonadaceae</taxon>
        <taxon>Halotalea</taxon>
    </lineage>
</organism>
<dbReference type="PROSITE" id="PS01268">
    <property type="entry name" value="UPF0024"/>
    <property type="match status" value="1"/>
</dbReference>